<proteinExistence type="predicted"/>
<reference evidence="2 4" key="2">
    <citation type="journal article" date="2019" name="Nat. Med.">
        <title>A library of human gut bacterial isolates paired with longitudinal multiomics data enables mechanistic microbiome research.</title>
        <authorList>
            <person name="Poyet M."/>
            <person name="Groussin M."/>
            <person name="Gibbons S.M."/>
            <person name="Avila-Pacheco J."/>
            <person name="Jiang X."/>
            <person name="Kearney S.M."/>
            <person name="Perrotta A.R."/>
            <person name="Berdy B."/>
            <person name="Zhao S."/>
            <person name="Lieberman T.D."/>
            <person name="Swanson P.K."/>
            <person name="Smith M."/>
            <person name="Roesemann S."/>
            <person name="Alexander J.E."/>
            <person name="Rich S.A."/>
            <person name="Livny J."/>
            <person name="Vlamakis H."/>
            <person name="Clish C."/>
            <person name="Bullock K."/>
            <person name="Deik A."/>
            <person name="Scott J."/>
            <person name="Pierce K.A."/>
            <person name="Xavier R.J."/>
            <person name="Alm E.J."/>
        </authorList>
    </citation>
    <scope>NUCLEOTIDE SEQUENCE [LARGE SCALE GENOMIC DNA]</scope>
    <source>
        <strain evidence="2 4">BIOML-A3</strain>
    </source>
</reference>
<evidence type="ECO:0000313" key="3">
    <source>
        <dbReference type="Proteomes" id="UP000095614"/>
    </source>
</evidence>
<reference evidence="1 3" key="1">
    <citation type="submission" date="2015-09" db="EMBL/GenBank/DDBJ databases">
        <authorList>
            <consortium name="Pathogen Informatics"/>
        </authorList>
    </citation>
    <scope>NUCLEOTIDE SEQUENCE [LARGE SCALE GENOMIC DNA]</scope>
    <source>
        <strain evidence="1 3">2789STDY5834847</strain>
    </source>
</reference>
<dbReference type="Proteomes" id="UP000487989">
    <property type="component" value="Unassembled WGS sequence"/>
</dbReference>
<dbReference type="EMBL" id="CZAF01000007">
    <property type="protein sequence ID" value="CUP14341.1"/>
    <property type="molecule type" value="Genomic_DNA"/>
</dbReference>
<dbReference type="GeneID" id="82187048"/>
<evidence type="ECO:0000313" key="1">
    <source>
        <dbReference type="EMBL" id="CUP14341.1"/>
    </source>
</evidence>
<name>A0A174KTY2_BACUN</name>
<dbReference type="EMBL" id="WCTJ01000014">
    <property type="protein sequence ID" value="KAB4254191.1"/>
    <property type="molecule type" value="Genomic_DNA"/>
</dbReference>
<accession>A0A174KTY2</accession>
<dbReference type="Proteomes" id="UP000095614">
    <property type="component" value="Unassembled WGS sequence"/>
</dbReference>
<dbReference type="RefSeq" id="WP_004320512.1">
    <property type="nucleotide sequence ID" value="NZ_CAXSKL010000026.1"/>
</dbReference>
<evidence type="ECO:0000313" key="4">
    <source>
        <dbReference type="Proteomes" id="UP000487989"/>
    </source>
</evidence>
<gene>
    <name evidence="1" type="ORF">ERS852462_02755</name>
    <name evidence="2" type="ORF">GAP48_09890</name>
</gene>
<dbReference type="OrthoDB" id="1071302at2"/>
<protein>
    <submittedName>
        <fullName evidence="1">Uncharacterized protein</fullName>
    </submittedName>
</protein>
<dbReference type="AlphaFoldDB" id="A0A174KTY2"/>
<organism evidence="1 3">
    <name type="scientific">Bacteroides uniformis</name>
    <dbReference type="NCBI Taxonomy" id="820"/>
    <lineage>
        <taxon>Bacteria</taxon>
        <taxon>Pseudomonadati</taxon>
        <taxon>Bacteroidota</taxon>
        <taxon>Bacteroidia</taxon>
        <taxon>Bacteroidales</taxon>
        <taxon>Bacteroidaceae</taxon>
        <taxon>Bacteroides</taxon>
    </lineage>
</organism>
<evidence type="ECO:0000313" key="2">
    <source>
        <dbReference type="EMBL" id="KAB4254191.1"/>
    </source>
</evidence>
<sequence>MEILKIVIPKWNIAEITGYDPMTTFWQDFSMADKFGNEAIADTYRKVKAEWKDNYKHWTELCLVLNHKIWQWHERDNQKATLYDRRMARRAAGVLLSNNGLKQSVGRCEVSPL</sequence>